<evidence type="ECO:0000313" key="2">
    <source>
        <dbReference type="EMBL" id="CAK9011829.1"/>
    </source>
</evidence>
<proteinExistence type="predicted"/>
<dbReference type="EMBL" id="CAXAMM010006668">
    <property type="protein sequence ID" value="CAK9011829.1"/>
    <property type="molecule type" value="Genomic_DNA"/>
</dbReference>
<evidence type="ECO:0000313" key="3">
    <source>
        <dbReference type="Proteomes" id="UP001642464"/>
    </source>
</evidence>
<gene>
    <name evidence="2" type="ORF">SCF082_LOCUS11258</name>
</gene>
<evidence type="ECO:0008006" key="4">
    <source>
        <dbReference type="Google" id="ProtNLM"/>
    </source>
</evidence>
<feature type="region of interest" description="Disordered" evidence="1">
    <location>
        <begin position="1"/>
        <end position="24"/>
    </location>
</feature>
<dbReference type="Proteomes" id="UP001642464">
    <property type="component" value="Unassembled WGS sequence"/>
</dbReference>
<sequence>MTKCYRGMTLSGEGDGHTMNPSCARHRQKRGRGRQTRLERQMHGLKKGLQQLRPAERRQALEQLSPAARQALLRFMTKDLFALPKRCSPRERGGEPCVTRPVRLRGVRRVPTGLFQASISFANLLVRSRTAKSADAALRSRASVFAGRVRRWNRFHGALRRFRELSVGGDANGGDARATARCAALRLEGERLQEALAVACGEAGLQEEDLRPSYSATLRTVWARVESPTTSSLTKALVWLQRLRAAKGSWPQLREAWVSVLQEERPGGSVALKRVLAEARVDRARHPKGRRQERYKALRAQLKVAVALQNFQRLLNRIRPEVSGCPEQEMRPSEVPY</sequence>
<name>A0ABP0JCB7_9DINO</name>
<reference evidence="2 3" key="1">
    <citation type="submission" date="2024-02" db="EMBL/GenBank/DDBJ databases">
        <authorList>
            <person name="Chen Y."/>
            <person name="Shah S."/>
            <person name="Dougan E. K."/>
            <person name="Thang M."/>
            <person name="Chan C."/>
        </authorList>
    </citation>
    <scope>NUCLEOTIDE SEQUENCE [LARGE SCALE GENOMIC DNA]</scope>
</reference>
<comment type="caution">
    <text evidence="2">The sequence shown here is derived from an EMBL/GenBank/DDBJ whole genome shotgun (WGS) entry which is preliminary data.</text>
</comment>
<evidence type="ECO:0000256" key="1">
    <source>
        <dbReference type="SAM" id="MobiDB-lite"/>
    </source>
</evidence>
<organism evidence="2 3">
    <name type="scientific">Durusdinium trenchii</name>
    <dbReference type="NCBI Taxonomy" id="1381693"/>
    <lineage>
        <taxon>Eukaryota</taxon>
        <taxon>Sar</taxon>
        <taxon>Alveolata</taxon>
        <taxon>Dinophyceae</taxon>
        <taxon>Suessiales</taxon>
        <taxon>Symbiodiniaceae</taxon>
        <taxon>Durusdinium</taxon>
    </lineage>
</organism>
<accession>A0ABP0JCB7</accession>
<protein>
    <recommendedName>
        <fullName evidence="4">CHAD domain-containing protein</fullName>
    </recommendedName>
</protein>
<keyword evidence="3" id="KW-1185">Reference proteome</keyword>